<feature type="compositionally biased region" description="Basic residues" evidence="1">
    <location>
        <begin position="83"/>
        <end position="97"/>
    </location>
</feature>
<feature type="compositionally biased region" description="Basic and acidic residues" evidence="1">
    <location>
        <begin position="58"/>
        <end position="74"/>
    </location>
</feature>
<sequence length="97" mass="11722">MSTSQALRELRELRRELRRIRSEKREVRKEYVDSEDGEIIDDLNALAREEGQILHQIQELRKKESENPDRKERISNMSFRGQRVSKGKRRKRRKSDS</sequence>
<organism evidence="2 3">
    <name type="scientific">Natronosalvus rutilus</name>
    <dbReference type="NCBI Taxonomy" id="2953753"/>
    <lineage>
        <taxon>Archaea</taxon>
        <taxon>Methanobacteriati</taxon>
        <taxon>Methanobacteriota</taxon>
        <taxon>Stenosarchaea group</taxon>
        <taxon>Halobacteria</taxon>
        <taxon>Halobacteriales</taxon>
        <taxon>Natrialbaceae</taxon>
        <taxon>Natronosalvus</taxon>
    </lineage>
</organism>
<dbReference type="AlphaFoldDB" id="A0A9E7N998"/>
<name>A0A9E7N998_9EURY</name>
<keyword evidence="3" id="KW-1185">Reference proteome</keyword>
<dbReference type="RefSeq" id="WP_254156765.1">
    <property type="nucleotide sequence ID" value="NZ_CP100355.1"/>
</dbReference>
<dbReference type="EMBL" id="CP100355">
    <property type="protein sequence ID" value="UTF52733.1"/>
    <property type="molecule type" value="Genomic_DNA"/>
</dbReference>
<feature type="region of interest" description="Disordered" evidence="1">
    <location>
        <begin position="58"/>
        <end position="97"/>
    </location>
</feature>
<evidence type="ECO:0000256" key="1">
    <source>
        <dbReference type="SAM" id="MobiDB-lite"/>
    </source>
</evidence>
<accession>A0A9E7N998</accession>
<evidence type="ECO:0000313" key="3">
    <source>
        <dbReference type="Proteomes" id="UP001056855"/>
    </source>
</evidence>
<evidence type="ECO:0000313" key="2">
    <source>
        <dbReference type="EMBL" id="UTF52733.1"/>
    </source>
</evidence>
<dbReference type="GeneID" id="73291020"/>
<reference evidence="2" key="1">
    <citation type="submission" date="2022-06" db="EMBL/GenBank/DDBJ databases">
        <title>Diverse halophilic archaea isolated from saline environments.</title>
        <authorList>
            <person name="Cui H.-L."/>
        </authorList>
    </citation>
    <scope>NUCLEOTIDE SEQUENCE</scope>
    <source>
        <strain evidence="2">WLHS1</strain>
    </source>
</reference>
<proteinExistence type="predicted"/>
<dbReference type="Proteomes" id="UP001056855">
    <property type="component" value="Chromosome"/>
</dbReference>
<dbReference type="KEGG" id="sawl:NGM29_13200"/>
<protein>
    <submittedName>
        <fullName evidence="2">Uncharacterized protein</fullName>
    </submittedName>
</protein>
<gene>
    <name evidence="2" type="ORF">NGM29_13200</name>
</gene>